<proteinExistence type="predicted"/>
<protein>
    <submittedName>
        <fullName evidence="1">Uncharacterized protein</fullName>
    </submittedName>
</protein>
<name>A0A5C5X861_9PLAN</name>
<dbReference type="AlphaFoldDB" id="A0A5C5X861"/>
<keyword evidence="2" id="KW-1185">Reference proteome</keyword>
<accession>A0A5C5X861</accession>
<organism evidence="1 2">
    <name type="scientific">Thalassoglobus neptunius</name>
    <dbReference type="NCBI Taxonomy" id="1938619"/>
    <lineage>
        <taxon>Bacteria</taxon>
        <taxon>Pseudomonadati</taxon>
        <taxon>Planctomycetota</taxon>
        <taxon>Planctomycetia</taxon>
        <taxon>Planctomycetales</taxon>
        <taxon>Planctomycetaceae</taxon>
        <taxon>Thalassoglobus</taxon>
    </lineage>
</organism>
<evidence type="ECO:0000313" key="2">
    <source>
        <dbReference type="Proteomes" id="UP000317243"/>
    </source>
</evidence>
<comment type="caution">
    <text evidence="1">The sequence shown here is derived from an EMBL/GenBank/DDBJ whole genome shotgun (WGS) entry which is preliminary data.</text>
</comment>
<evidence type="ECO:0000313" key="1">
    <source>
        <dbReference type="EMBL" id="TWT59110.1"/>
    </source>
</evidence>
<dbReference type="EMBL" id="SIHI01000001">
    <property type="protein sequence ID" value="TWT59110.1"/>
    <property type="molecule type" value="Genomic_DNA"/>
</dbReference>
<reference evidence="1 2" key="1">
    <citation type="submission" date="2019-02" db="EMBL/GenBank/DDBJ databases">
        <title>Deep-cultivation of Planctomycetes and their phenomic and genomic characterization uncovers novel biology.</title>
        <authorList>
            <person name="Wiegand S."/>
            <person name="Jogler M."/>
            <person name="Boedeker C."/>
            <person name="Pinto D."/>
            <person name="Vollmers J."/>
            <person name="Rivas-Marin E."/>
            <person name="Kohn T."/>
            <person name="Peeters S.H."/>
            <person name="Heuer A."/>
            <person name="Rast P."/>
            <person name="Oberbeckmann S."/>
            <person name="Bunk B."/>
            <person name="Jeske O."/>
            <person name="Meyerdierks A."/>
            <person name="Storesund J.E."/>
            <person name="Kallscheuer N."/>
            <person name="Luecker S."/>
            <person name="Lage O.M."/>
            <person name="Pohl T."/>
            <person name="Merkel B.J."/>
            <person name="Hornburger P."/>
            <person name="Mueller R.-W."/>
            <person name="Bruemmer F."/>
            <person name="Labrenz M."/>
            <person name="Spormann A.M."/>
            <person name="Op Den Camp H."/>
            <person name="Overmann J."/>
            <person name="Amann R."/>
            <person name="Jetten M.S.M."/>
            <person name="Mascher T."/>
            <person name="Medema M.H."/>
            <person name="Devos D.P."/>
            <person name="Kaster A.-K."/>
            <person name="Ovreas L."/>
            <person name="Rohde M."/>
            <person name="Galperin M.Y."/>
            <person name="Jogler C."/>
        </authorList>
    </citation>
    <scope>NUCLEOTIDE SEQUENCE [LARGE SCALE GENOMIC DNA]</scope>
    <source>
        <strain evidence="1 2">KOR42</strain>
    </source>
</reference>
<sequence>MSEKFPEKWFRPLYGHPCWGIEYGRQTNLSINFGKPSLEIREPFVTESQSQVVRELASRRLVTVRGEWWLWLWCCYWKLTLNEETLATGSSSARRTKKAMSRLSGQKIVSLSVNEKTGFSGFEFDLGCQLSCRRFERDSEERLWSLYRPNGYVLSVHGNGTYCHQRSTDSELQRNPIGDVGR</sequence>
<dbReference type="Proteomes" id="UP000317243">
    <property type="component" value="Unassembled WGS sequence"/>
</dbReference>
<dbReference type="OrthoDB" id="1431610at2"/>
<gene>
    <name evidence="1" type="ORF">KOR42_24990</name>
</gene>
<dbReference type="RefSeq" id="WP_146509886.1">
    <property type="nucleotide sequence ID" value="NZ_SIHI01000001.1"/>
</dbReference>